<feature type="signal peptide" evidence="1">
    <location>
        <begin position="1"/>
        <end position="23"/>
    </location>
</feature>
<dbReference type="InterPro" id="IPR006311">
    <property type="entry name" value="TAT_signal"/>
</dbReference>
<keyword evidence="1" id="KW-0732">Signal</keyword>
<evidence type="ECO:0000313" key="3">
    <source>
        <dbReference type="Proteomes" id="UP001327225"/>
    </source>
</evidence>
<dbReference type="PROSITE" id="PS51318">
    <property type="entry name" value="TAT"/>
    <property type="match status" value="1"/>
</dbReference>
<accession>A0ABZ0ZJT9</accession>
<proteinExistence type="predicted"/>
<dbReference type="PANTHER" id="PTHR42924:SF3">
    <property type="entry name" value="POLYMERASE_HISTIDINOL PHOSPHATASE N-TERMINAL DOMAIN-CONTAINING PROTEIN"/>
    <property type="match status" value="1"/>
</dbReference>
<dbReference type="PANTHER" id="PTHR42924">
    <property type="entry name" value="EXONUCLEASE"/>
    <property type="match status" value="1"/>
</dbReference>
<evidence type="ECO:0000313" key="2">
    <source>
        <dbReference type="EMBL" id="WQQ24665.1"/>
    </source>
</evidence>
<dbReference type="InterPro" id="IPR052018">
    <property type="entry name" value="PHP_domain"/>
</dbReference>
<dbReference type="RefSeq" id="WP_322936334.1">
    <property type="nucleotide sequence ID" value="NZ_CP141059.1"/>
</dbReference>
<dbReference type="SUPFAM" id="SSF89550">
    <property type="entry name" value="PHP domain-like"/>
    <property type="match status" value="2"/>
</dbReference>
<organism evidence="2 3">
    <name type="scientific">Nocardioides bizhenqiangii</name>
    <dbReference type="NCBI Taxonomy" id="3095076"/>
    <lineage>
        <taxon>Bacteria</taxon>
        <taxon>Bacillati</taxon>
        <taxon>Actinomycetota</taxon>
        <taxon>Actinomycetes</taxon>
        <taxon>Propionibacteriales</taxon>
        <taxon>Nocardioidaceae</taxon>
        <taxon>Nocardioides</taxon>
    </lineage>
</organism>
<dbReference type="Proteomes" id="UP001327225">
    <property type="component" value="Chromosome"/>
</dbReference>
<name>A0ABZ0ZJT9_9ACTN</name>
<gene>
    <name evidence="2" type="ORF">SHK19_11855</name>
</gene>
<dbReference type="InterPro" id="IPR016195">
    <property type="entry name" value="Pol/histidinol_Pase-like"/>
</dbReference>
<keyword evidence="3" id="KW-1185">Reference proteome</keyword>
<protein>
    <recommendedName>
        <fullName evidence="4">Tat pathway signal sequence domain protein</fullName>
    </recommendedName>
</protein>
<dbReference type="Gene3D" id="3.20.20.140">
    <property type="entry name" value="Metal-dependent hydrolases"/>
    <property type="match status" value="1"/>
</dbReference>
<sequence>MKKDSKVSRRGLLGAGLSAGATAALGGPKVATAAPSAARAGGYDAVSMAMHIHSCFSEGGSNVSGGGGASMMAQLEAARSAGVDVVWWTDHDWRMQAYGYYDGIAFDGTAEDGGLQWIVQNEGTVTGATYAFVSEPRSPDEPGRALRVTAGGTGPGWSGSYLFGKGGNAFYSTNISDTTITVDVLAETVGTDAALVVQVETSYRPATGGRPAGVYTLDYRVGSEPGRRLDGPLVGVVEVAPEDGWQTLTLRMIDDVRAFWPDLVAEDSGLARLRFGVHARNGAVGSGVFDHLVFHRTRDQLEWPVRTQRDLMRRLAPAYPEITQVLGAELSMIRHLNVFMEDFELYTYPPTGKAPVRDNSVAEAKKAIRWYHDRGALVQYNHPPTKPHELVRTRALGADLMEVANAQGDLVITRNRMGLFDVAARNAIFLTATSQIDDHEGRNWAEKPHLFLTSVWARSTGTRDLLASLAAGRAWCHQQARWPGGRLDLRAGGRSVMGQVLRTRARRVRVNVRAEALPPGSTVRMILGACDRTGATVPLIKTVTMPAAAFANGPVRINVARRQGRYVRVEVHDADGVLLGYGNPFWVLNRRARVAVPRARRLDD</sequence>
<dbReference type="EMBL" id="CP141059">
    <property type="protein sequence ID" value="WQQ24665.1"/>
    <property type="molecule type" value="Genomic_DNA"/>
</dbReference>
<evidence type="ECO:0008006" key="4">
    <source>
        <dbReference type="Google" id="ProtNLM"/>
    </source>
</evidence>
<reference evidence="3" key="1">
    <citation type="submission" date="2023-12" db="EMBL/GenBank/DDBJ databases">
        <title>Novel species in genus Nocardioides.</title>
        <authorList>
            <person name="Zhou H."/>
        </authorList>
    </citation>
    <scope>NUCLEOTIDE SEQUENCE [LARGE SCALE GENOMIC DNA]</scope>
    <source>
        <strain evidence="3">HM61</strain>
    </source>
</reference>
<evidence type="ECO:0000256" key="1">
    <source>
        <dbReference type="SAM" id="SignalP"/>
    </source>
</evidence>
<feature type="chain" id="PRO_5047550063" description="Tat pathway signal sequence domain protein" evidence="1">
    <location>
        <begin position="24"/>
        <end position="604"/>
    </location>
</feature>